<gene>
    <name evidence="2" type="ORF">HannXRQ_Chr03g0073911</name>
</gene>
<sequence length="98" mass="11358">MMIFGYYYHSSKLKTLTPLRNPSIDFCVKKPFQFQNLDQISHVLNRFNGDETGGKKRKQKELNQTRQQKKKKKQNTDEAGTKKGKKEKVAADCGFCVN</sequence>
<dbReference type="Proteomes" id="UP000215914">
    <property type="component" value="Chromosome 3"/>
</dbReference>
<evidence type="ECO:0000256" key="1">
    <source>
        <dbReference type="SAM" id="MobiDB-lite"/>
    </source>
</evidence>
<proteinExistence type="predicted"/>
<name>A0A251V6Q2_HELAN</name>
<reference evidence="3" key="1">
    <citation type="journal article" date="2017" name="Nature">
        <title>The sunflower genome provides insights into oil metabolism, flowering and Asterid evolution.</title>
        <authorList>
            <person name="Badouin H."/>
            <person name="Gouzy J."/>
            <person name="Grassa C.J."/>
            <person name="Murat F."/>
            <person name="Staton S.E."/>
            <person name="Cottret L."/>
            <person name="Lelandais-Briere C."/>
            <person name="Owens G.L."/>
            <person name="Carrere S."/>
            <person name="Mayjonade B."/>
            <person name="Legrand L."/>
            <person name="Gill N."/>
            <person name="Kane N.C."/>
            <person name="Bowers J.E."/>
            <person name="Hubner S."/>
            <person name="Bellec A."/>
            <person name="Berard A."/>
            <person name="Berges H."/>
            <person name="Blanchet N."/>
            <person name="Boniface M.C."/>
            <person name="Brunel D."/>
            <person name="Catrice O."/>
            <person name="Chaidir N."/>
            <person name="Claudel C."/>
            <person name="Donnadieu C."/>
            <person name="Faraut T."/>
            <person name="Fievet G."/>
            <person name="Helmstetter N."/>
            <person name="King M."/>
            <person name="Knapp S.J."/>
            <person name="Lai Z."/>
            <person name="Le Paslier M.C."/>
            <person name="Lippi Y."/>
            <person name="Lorenzon L."/>
            <person name="Mandel J.R."/>
            <person name="Marage G."/>
            <person name="Marchand G."/>
            <person name="Marquand E."/>
            <person name="Bret-Mestries E."/>
            <person name="Morien E."/>
            <person name="Nambeesan S."/>
            <person name="Nguyen T."/>
            <person name="Pegot-Espagnet P."/>
            <person name="Pouilly N."/>
            <person name="Raftis F."/>
            <person name="Sallet E."/>
            <person name="Schiex T."/>
            <person name="Thomas J."/>
            <person name="Vandecasteele C."/>
            <person name="Vares D."/>
            <person name="Vear F."/>
            <person name="Vautrin S."/>
            <person name="Crespi M."/>
            <person name="Mangin B."/>
            <person name="Burke J.M."/>
            <person name="Salse J."/>
            <person name="Munos S."/>
            <person name="Vincourt P."/>
            <person name="Rieseberg L.H."/>
            <person name="Langlade N.B."/>
        </authorList>
    </citation>
    <scope>NUCLEOTIDE SEQUENCE [LARGE SCALE GENOMIC DNA]</scope>
    <source>
        <strain evidence="3">cv. SF193</strain>
    </source>
</reference>
<feature type="region of interest" description="Disordered" evidence="1">
    <location>
        <begin position="47"/>
        <end position="98"/>
    </location>
</feature>
<protein>
    <submittedName>
        <fullName evidence="2">Uncharacterized protein</fullName>
    </submittedName>
</protein>
<evidence type="ECO:0000313" key="3">
    <source>
        <dbReference type="Proteomes" id="UP000215914"/>
    </source>
</evidence>
<dbReference type="InParanoid" id="A0A251V6Q2"/>
<keyword evidence="3" id="KW-1185">Reference proteome</keyword>
<dbReference type="EMBL" id="CM007892">
    <property type="protein sequence ID" value="OTG31287.1"/>
    <property type="molecule type" value="Genomic_DNA"/>
</dbReference>
<accession>A0A251V6Q2</accession>
<evidence type="ECO:0000313" key="2">
    <source>
        <dbReference type="EMBL" id="OTG31287.1"/>
    </source>
</evidence>
<organism evidence="2 3">
    <name type="scientific">Helianthus annuus</name>
    <name type="common">Common sunflower</name>
    <dbReference type="NCBI Taxonomy" id="4232"/>
    <lineage>
        <taxon>Eukaryota</taxon>
        <taxon>Viridiplantae</taxon>
        <taxon>Streptophyta</taxon>
        <taxon>Embryophyta</taxon>
        <taxon>Tracheophyta</taxon>
        <taxon>Spermatophyta</taxon>
        <taxon>Magnoliopsida</taxon>
        <taxon>eudicotyledons</taxon>
        <taxon>Gunneridae</taxon>
        <taxon>Pentapetalae</taxon>
        <taxon>asterids</taxon>
        <taxon>campanulids</taxon>
        <taxon>Asterales</taxon>
        <taxon>Asteraceae</taxon>
        <taxon>Asteroideae</taxon>
        <taxon>Heliantheae alliance</taxon>
        <taxon>Heliantheae</taxon>
        <taxon>Helianthus</taxon>
    </lineage>
</organism>
<dbReference type="AlphaFoldDB" id="A0A251V6Q2"/>